<evidence type="ECO:0000313" key="2">
    <source>
        <dbReference type="Proteomes" id="UP000053660"/>
    </source>
</evidence>
<gene>
    <name evidence="1" type="ORF">OESDEN_21857</name>
</gene>
<sequence length="49" mass="5822">MEVLPIGDTRFQDIRRRYNNNFFEESIVLTTSRALSVPHAFIELRKINI</sequence>
<dbReference type="Proteomes" id="UP000053660">
    <property type="component" value="Unassembled WGS sequence"/>
</dbReference>
<name>A0A0B1S3Q7_OESDE</name>
<dbReference type="EMBL" id="KN609693">
    <property type="protein sequence ID" value="KHJ78521.1"/>
    <property type="molecule type" value="Genomic_DNA"/>
</dbReference>
<keyword evidence="2" id="KW-1185">Reference proteome</keyword>
<proteinExistence type="predicted"/>
<dbReference type="AlphaFoldDB" id="A0A0B1S3Q7"/>
<reference evidence="1 2" key="1">
    <citation type="submission" date="2014-03" db="EMBL/GenBank/DDBJ databases">
        <title>Draft genome of the hookworm Oesophagostomum dentatum.</title>
        <authorList>
            <person name="Mitreva M."/>
        </authorList>
    </citation>
    <scope>NUCLEOTIDE SEQUENCE [LARGE SCALE GENOMIC DNA]</scope>
    <source>
        <strain evidence="1 2">OD-Hann</strain>
    </source>
</reference>
<organism evidence="1 2">
    <name type="scientific">Oesophagostomum dentatum</name>
    <name type="common">Nodular worm</name>
    <dbReference type="NCBI Taxonomy" id="61180"/>
    <lineage>
        <taxon>Eukaryota</taxon>
        <taxon>Metazoa</taxon>
        <taxon>Ecdysozoa</taxon>
        <taxon>Nematoda</taxon>
        <taxon>Chromadorea</taxon>
        <taxon>Rhabditida</taxon>
        <taxon>Rhabditina</taxon>
        <taxon>Rhabditomorpha</taxon>
        <taxon>Strongyloidea</taxon>
        <taxon>Strongylidae</taxon>
        <taxon>Oesophagostomum</taxon>
    </lineage>
</organism>
<evidence type="ECO:0000313" key="1">
    <source>
        <dbReference type="EMBL" id="KHJ78521.1"/>
    </source>
</evidence>
<accession>A0A0B1S3Q7</accession>
<protein>
    <submittedName>
        <fullName evidence="1">Uncharacterized protein</fullName>
    </submittedName>
</protein>